<reference evidence="2 3" key="1">
    <citation type="submission" date="2019-05" db="EMBL/GenBank/DDBJ databases">
        <title>Burkholderia sp. DHOD12, isolated from subtropical forest soil.</title>
        <authorList>
            <person name="Gao Z.-H."/>
            <person name="Qiu L.-H."/>
        </authorList>
    </citation>
    <scope>NUCLEOTIDE SEQUENCE [LARGE SCALE GENOMIC DNA]</scope>
    <source>
        <strain evidence="2 3">DHOD12</strain>
    </source>
</reference>
<dbReference type="AlphaFoldDB" id="A0A4P8IYU8"/>
<dbReference type="Pfam" id="PF13276">
    <property type="entry name" value="HTH_21"/>
    <property type="match status" value="1"/>
</dbReference>
<organism evidence="2 3">
    <name type="scientific">Trinickia violacea</name>
    <dbReference type="NCBI Taxonomy" id="2571746"/>
    <lineage>
        <taxon>Bacteria</taxon>
        <taxon>Pseudomonadati</taxon>
        <taxon>Pseudomonadota</taxon>
        <taxon>Betaproteobacteria</taxon>
        <taxon>Burkholderiales</taxon>
        <taxon>Burkholderiaceae</taxon>
        <taxon>Trinickia</taxon>
    </lineage>
</organism>
<dbReference type="SUPFAM" id="SSF53098">
    <property type="entry name" value="Ribonuclease H-like"/>
    <property type="match status" value="1"/>
</dbReference>
<name>A0A4P8IYU8_9BURK</name>
<sequence>MKKRFSEEQIIGVLKEGEAGLKPAELCRKYGISEATYYNWKAKFGGMTVSDAQRLKELEQENSRLKRLLADSMLDNAALKDLLARKLASPQAKREAVQILMIERAMGVTRACGLVGISRSLFRYESRRTDDIELTDRMVAIAAQKRRYGYRRIHVMLRREGWLANHKRIWRLYSNAGLSVRRRKRNRIAGVERIPRPLPTGPNQSWSMDFVSDGLAHGRRFRCLNVVDDYTRECLAIEVDTSLPGLRVMQVLERLREMRGLPSSITVDNGPEFAGKVLDAWAYDAGVTLSFIRPGKPVENAYVESFNGRFRDECLNEHWFVSLRHARCLIERGRIEYNTERPHSSVGYLTPEQFAQAHEVQRFLTADFKSTSA</sequence>
<dbReference type="Pfam" id="PF01527">
    <property type="entry name" value="HTH_Tnp_1"/>
    <property type="match status" value="1"/>
</dbReference>
<dbReference type="EMBL" id="CP040078">
    <property type="protein sequence ID" value="QCP54532.1"/>
    <property type="molecule type" value="Genomic_DNA"/>
</dbReference>
<dbReference type="KEGG" id="tvl:FAZ95_37240"/>
<keyword evidence="3" id="KW-1185">Reference proteome</keyword>
<dbReference type="PROSITE" id="PS50994">
    <property type="entry name" value="INTEGRASE"/>
    <property type="match status" value="1"/>
</dbReference>
<evidence type="ECO:0000259" key="1">
    <source>
        <dbReference type="PROSITE" id="PS50994"/>
    </source>
</evidence>
<dbReference type="InterPro" id="IPR002514">
    <property type="entry name" value="Transposase_8"/>
</dbReference>
<accession>A0A4P8IYU8</accession>
<dbReference type="InterPro" id="IPR036397">
    <property type="entry name" value="RNaseH_sf"/>
</dbReference>
<dbReference type="PANTHER" id="PTHR47515">
    <property type="entry name" value="LOW CALCIUM RESPONSE LOCUS PROTEIN T"/>
    <property type="match status" value="1"/>
</dbReference>
<gene>
    <name evidence="2" type="ORF">FAZ95_37240</name>
</gene>
<dbReference type="Pfam" id="PF13683">
    <property type="entry name" value="rve_3"/>
    <property type="match status" value="1"/>
</dbReference>
<dbReference type="NCBIfam" id="NF033516">
    <property type="entry name" value="transpos_IS3"/>
    <property type="match status" value="1"/>
</dbReference>
<proteinExistence type="predicted"/>
<dbReference type="InterPro" id="IPR012337">
    <property type="entry name" value="RNaseH-like_sf"/>
</dbReference>
<feature type="domain" description="Integrase catalytic" evidence="1">
    <location>
        <begin position="198"/>
        <end position="359"/>
    </location>
</feature>
<dbReference type="Gene3D" id="3.30.420.10">
    <property type="entry name" value="Ribonuclease H-like superfamily/Ribonuclease H"/>
    <property type="match status" value="1"/>
</dbReference>
<evidence type="ECO:0000313" key="3">
    <source>
        <dbReference type="Proteomes" id="UP000298656"/>
    </source>
</evidence>
<dbReference type="GO" id="GO:0004803">
    <property type="term" value="F:transposase activity"/>
    <property type="evidence" value="ECO:0007669"/>
    <property type="project" value="InterPro"/>
</dbReference>
<dbReference type="SUPFAM" id="SSF46689">
    <property type="entry name" value="Homeodomain-like"/>
    <property type="match status" value="1"/>
</dbReference>
<dbReference type="Proteomes" id="UP000298656">
    <property type="component" value="Chromosome 2"/>
</dbReference>
<dbReference type="PANTHER" id="PTHR47515:SF1">
    <property type="entry name" value="BLR2054 PROTEIN"/>
    <property type="match status" value="1"/>
</dbReference>
<dbReference type="InterPro" id="IPR025948">
    <property type="entry name" value="HTH-like_dom"/>
</dbReference>
<dbReference type="GO" id="GO:0003677">
    <property type="term" value="F:DNA binding"/>
    <property type="evidence" value="ECO:0007669"/>
    <property type="project" value="InterPro"/>
</dbReference>
<dbReference type="InterPro" id="IPR009057">
    <property type="entry name" value="Homeodomain-like_sf"/>
</dbReference>
<dbReference type="GO" id="GO:0006313">
    <property type="term" value="P:DNA transposition"/>
    <property type="evidence" value="ECO:0007669"/>
    <property type="project" value="InterPro"/>
</dbReference>
<evidence type="ECO:0000313" key="2">
    <source>
        <dbReference type="EMBL" id="QCP54532.1"/>
    </source>
</evidence>
<dbReference type="InterPro" id="IPR001584">
    <property type="entry name" value="Integrase_cat-core"/>
</dbReference>
<protein>
    <submittedName>
        <fullName evidence="2">IS3 family transposase</fullName>
    </submittedName>
</protein>
<dbReference type="InterPro" id="IPR048020">
    <property type="entry name" value="Transpos_IS3"/>
</dbReference>
<dbReference type="OrthoDB" id="9816028at2"/>
<dbReference type="GO" id="GO:0015074">
    <property type="term" value="P:DNA integration"/>
    <property type="evidence" value="ECO:0007669"/>
    <property type="project" value="InterPro"/>
</dbReference>